<evidence type="ECO:0000313" key="2">
    <source>
        <dbReference type="EMBL" id="KAF2802159.1"/>
    </source>
</evidence>
<evidence type="ECO:0000256" key="1">
    <source>
        <dbReference type="SAM" id="MobiDB-lite"/>
    </source>
</evidence>
<evidence type="ECO:0000313" key="4">
    <source>
        <dbReference type="RefSeq" id="XP_033569123.1"/>
    </source>
</evidence>
<reference evidence="2 4" key="1">
    <citation type="journal article" date="2020" name="Stud. Mycol.">
        <title>101 Dothideomycetes genomes: a test case for predicting lifestyles and emergence of pathogens.</title>
        <authorList>
            <person name="Haridas S."/>
            <person name="Albert R."/>
            <person name="Binder M."/>
            <person name="Bloem J."/>
            <person name="Labutti K."/>
            <person name="Salamov A."/>
            <person name="Andreopoulos B."/>
            <person name="Baker S."/>
            <person name="Barry K."/>
            <person name="Bills G."/>
            <person name="Bluhm B."/>
            <person name="Cannon C."/>
            <person name="Castanera R."/>
            <person name="Culley D."/>
            <person name="Daum C."/>
            <person name="Ezra D."/>
            <person name="Gonzalez J."/>
            <person name="Henrissat B."/>
            <person name="Kuo A."/>
            <person name="Liang C."/>
            <person name="Lipzen A."/>
            <person name="Lutzoni F."/>
            <person name="Magnuson J."/>
            <person name="Mondo S."/>
            <person name="Nolan M."/>
            <person name="Ohm R."/>
            <person name="Pangilinan J."/>
            <person name="Park H.-J."/>
            <person name="Ramirez L."/>
            <person name="Alfaro M."/>
            <person name="Sun H."/>
            <person name="Tritt A."/>
            <person name="Yoshinaga Y."/>
            <person name="Zwiers L.-H."/>
            <person name="Turgeon B."/>
            <person name="Goodwin S."/>
            <person name="Spatafora J."/>
            <person name="Crous P."/>
            <person name="Grigoriev I."/>
        </authorList>
    </citation>
    <scope>NUCLEOTIDE SEQUENCE</scope>
    <source>
        <strain evidence="2 4">CBS 304.34</strain>
    </source>
</reference>
<dbReference type="OrthoDB" id="10399786at2759"/>
<dbReference type="GeneID" id="54467932"/>
<feature type="compositionally biased region" description="Basic and acidic residues" evidence="1">
    <location>
        <begin position="319"/>
        <end position="330"/>
    </location>
</feature>
<proteinExistence type="predicted"/>
<protein>
    <submittedName>
        <fullName evidence="2 4">Uncharacterized protein</fullName>
    </submittedName>
</protein>
<sequence>MAVDTHIMGSIHIGNPDQFRGYAGIHDGLELQQHLLSLPREDLDQLANLLRAIAKCKSSSDTIAGPSSPAQEVASALSPSQQDSESVTVDRYSTPLTLNPLSSKSSVREKKNSSRSPVPIAESPLRDTTSHSVVAKQSKPVWKGSVQLSPTQEDDGTFAACAEGISPYATGNTDSSTLVGGIKNPITDSNELLNTNKSKYHHTPGLSLETQTIPAQGQKQEKFVGLIEALSKFKRSIPGTSVSSSKLTSMARSIFPNSEPGRGFFSPITRGPETFVVEEEDSNGGFVYISDFESSLLPETPPGCDSLAAPAESTSPGAKHCEKDKSAGRRGELKVVQGPKGVKRSTPGEYRVDKAAARQVAKQAQYVAQAGFSRLQDAVDTFVLPPGADDWDYRVRNPLCSYENPSKPITQQERARHIANGYGPTYAEFLRMDPEK</sequence>
<evidence type="ECO:0000313" key="3">
    <source>
        <dbReference type="Proteomes" id="UP000504636"/>
    </source>
</evidence>
<feature type="compositionally biased region" description="Polar residues" evidence="1">
    <location>
        <begin position="77"/>
        <end position="87"/>
    </location>
</feature>
<reference evidence="4" key="3">
    <citation type="submission" date="2025-04" db="UniProtKB">
        <authorList>
            <consortium name="RefSeq"/>
        </authorList>
    </citation>
    <scope>IDENTIFICATION</scope>
    <source>
        <strain evidence="4">CBS 304.34</strain>
    </source>
</reference>
<dbReference type="EMBL" id="MU003725">
    <property type="protein sequence ID" value="KAF2802159.1"/>
    <property type="molecule type" value="Genomic_DNA"/>
</dbReference>
<dbReference type="RefSeq" id="XP_033569123.1">
    <property type="nucleotide sequence ID" value="XM_033727039.1"/>
</dbReference>
<gene>
    <name evidence="2 4" type="ORF">BDZ99DRAFT_552014</name>
</gene>
<accession>A0A6A6Y0I2</accession>
<reference evidence="4" key="2">
    <citation type="submission" date="2020-04" db="EMBL/GenBank/DDBJ databases">
        <authorList>
            <consortium name="NCBI Genome Project"/>
        </authorList>
    </citation>
    <scope>NUCLEOTIDE SEQUENCE</scope>
    <source>
        <strain evidence="4">CBS 304.34</strain>
    </source>
</reference>
<keyword evidence="3" id="KW-1185">Reference proteome</keyword>
<feature type="region of interest" description="Disordered" evidence="1">
    <location>
        <begin position="307"/>
        <end position="330"/>
    </location>
</feature>
<feature type="compositionally biased region" description="Polar residues" evidence="1">
    <location>
        <begin position="94"/>
        <end position="105"/>
    </location>
</feature>
<name>A0A6A6Y0I2_9PEZI</name>
<dbReference type="Proteomes" id="UP000504636">
    <property type="component" value="Unplaced"/>
</dbReference>
<feature type="region of interest" description="Disordered" evidence="1">
    <location>
        <begin position="59"/>
        <end position="136"/>
    </location>
</feature>
<dbReference type="AlphaFoldDB" id="A0A6A6Y0I2"/>
<organism evidence="2">
    <name type="scientific">Mytilinidion resinicola</name>
    <dbReference type="NCBI Taxonomy" id="574789"/>
    <lineage>
        <taxon>Eukaryota</taxon>
        <taxon>Fungi</taxon>
        <taxon>Dikarya</taxon>
        <taxon>Ascomycota</taxon>
        <taxon>Pezizomycotina</taxon>
        <taxon>Dothideomycetes</taxon>
        <taxon>Pleosporomycetidae</taxon>
        <taxon>Mytilinidiales</taxon>
        <taxon>Mytilinidiaceae</taxon>
        <taxon>Mytilinidion</taxon>
    </lineage>
</organism>